<organism evidence="1 2">
    <name type="scientific">Spirodela intermedia</name>
    <name type="common">Intermediate duckweed</name>
    <dbReference type="NCBI Taxonomy" id="51605"/>
    <lineage>
        <taxon>Eukaryota</taxon>
        <taxon>Viridiplantae</taxon>
        <taxon>Streptophyta</taxon>
        <taxon>Embryophyta</taxon>
        <taxon>Tracheophyta</taxon>
        <taxon>Spermatophyta</taxon>
        <taxon>Magnoliopsida</taxon>
        <taxon>Liliopsida</taxon>
        <taxon>Araceae</taxon>
        <taxon>Lemnoideae</taxon>
        <taxon>Spirodela</taxon>
    </lineage>
</organism>
<evidence type="ECO:0000313" key="2">
    <source>
        <dbReference type="Proteomes" id="UP000663760"/>
    </source>
</evidence>
<dbReference type="Proteomes" id="UP000663760">
    <property type="component" value="Chromosome 16"/>
</dbReference>
<keyword evidence="2" id="KW-1185">Reference proteome</keyword>
<dbReference type="OrthoDB" id="1719918at2759"/>
<reference evidence="1" key="1">
    <citation type="submission" date="2020-02" db="EMBL/GenBank/DDBJ databases">
        <authorList>
            <person name="Scholz U."/>
            <person name="Mascher M."/>
            <person name="Fiebig A."/>
        </authorList>
    </citation>
    <scope>NUCLEOTIDE SEQUENCE</scope>
</reference>
<evidence type="ECO:0000313" key="1">
    <source>
        <dbReference type="EMBL" id="CAA7409582.1"/>
    </source>
</evidence>
<name>A0A7I8LI97_SPIIN</name>
<protein>
    <submittedName>
        <fullName evidence="1">Uncharacterized protein</fullName>
    </submittedName>
</protein>
<dbReference type="EMBL" id="LR746279">
    <property type="protein sequence ID" value="CAA7409582.1"/>
    <property type="molecule type" value="Genomic_DNA"/>
</dbReference>
<proteinExistence type="predicted"/>
<gene>
    <name evidence="1" type="ORF">SI8410_16020260</name>
</gene>
<dbReference type="AlphaFoldDB" id="A0A7I8LI97"/>
<sequence>MEERNIVHRLLGVTPSKFDALTLSLEQYRDVDKVSVDKVIGSLTVYELWVKERKSCEEE</sequence>
<accession>A0A7I8LI97</accession>